<accession>A0A8S5S0H5</accession>
<protein>
    <submittedName>
        <fullName evidence="1">Uncharacterized protein</fullName>
    </submittedName>
</protein>
<reference evidence="1" key="1">
    <citation type="journal article" date="2021" name="Proc. Natl. Acad. Sci. U.S.A.">
        <title>A Catalog of Tens of Thousands of Viruses from Human Metagenomes Reveals Hidden Associations with Chronic Diseases.</title>
        <authorList>
            <person name="Tisza M.J."/>
            <person name="Buck C.B."/>
        </authorList>
    </citation>
    <scope>NUCLEOTIDE SEQUENCE</scope>
    <source>
        <strain evidence="1">Ct8Lf7</strain>
    </source>
</reference>
<sequence length="29" mass="3409">MILQDRMNLRHSTDGCGLIRCIMINIIMF</sequence>
<proteinExistence type="predicted"/>
<evidence type="ECO:0000313" key="1">
    <source>
        <dbReference type="EMBL" id="DAF44540.1"/>
    </source>
</evidence>
<organism evidence="1">
    <name type="scientific">Podoviridae sp. ct8Lf7</name>
    <dbReference type="NCBI Taxonomy" id="2827723"/>
    <lineage>
        <taxon>Viruses</taxon>
        <taxon>Duplodnaviria</taxon>
        <taxon>Heunggongvirae</taxon>
        <taxon>Uroviricota</taxon>
        <taxon>Caudoviricetes</taxon>
    </lineage>
</organism>
<name>A0A8S5S0H5_9CAUD</name>
<dbReference type="EMBL" id="BK032511">
    <property type="protein sequence ID" value="DAF44540.1"/>
    <property type="molecule type" value="Genomic_DNA"/>
</dbReference>